<evidence type="ECO:0000313" key="3">
    <source>
        <dbReference type="Proteomes" id="UP000799421"/>
    </source>
</evidence>
<sequence>MAETAPLTMASTHARQAAKETLSGNWVRVAEEHELAAADFASAAKATADPEARRLLKSLETEHQRLVTTIRNQRHTESSGKPYVVSSTPVKTGGASNKSPRESSPTLARDIAFRRGIGRPPSKLQYIGSPQSRPQHISNLTREVSSPNSRSDQPRALTRPAGNEAADEGFSRFYQNITSGVGARVSAALAYAGLPLAEDEDATEAPAGKTVKAGPDADLSRHFSPNILHALEGERSRARAAAAESFYVVPPPGSKTGPSEEMFMDARETPSKYRQMFGARPTTEEVELENATLKHTIDTLASRLQQFELHAQEATMAAITQSVVSLRGDESAVVQQLQRQLEHQKHQMQKLEEHAQKQEKQLKKWAANYEKLKANAKKRLDAKAAEG</sequence>
<dbReference type="OrthoDB" id="3197614at2759"/>
<dbReference type="EMBL" id="MU005966">
    <property type="protein sequence ID" value="KAF2862443.1"/>
    <property type="molecule type" value="Genomic_DNA"/>
</dbReference>
<feature type="region of interest" description="Disordered" evidence="1">
    <location>
        <begin position="200"/>
        <end position="220"/>
    </location>
</feature>
<accession>A0A6A7C4Y6</accession>
<keyword evidence="3" id="KW-1185">Reference proteome</keyword>
<organism evidence="2 3">
    <name type="scientific">Piedraia hortae CBS 480.64</name>
    <dbReference type="NCBI Taxonomy" id="1314780"/>
    <lineage>
        <taxon>Eukaryota</taxon>
        <taxon>Fungi</taxon>
        <taxon>Dikarya</taxon>
        <taxon>Ascomycota</taxon>
        <taxon>Pezizomycotina</taxon>
        <taxon>Dothideomycetes</taxon>
        <taxon>Dothideomycetidae</taxon>
        <taxon>Capnodiales</taxon>
        <taxon>Piedraiaceae</taxon>
        <taxon>Piedraia</taxon>
    </lineage>
</organism>
<dbReference type="Proteomes" id="UP000799421">
    <property type="component" value="Unassembled WGS sequence"/>
</dbReference>
<name>A0A6A7C4Y6_9PEZI</name>
<dbReference type="Gene3D" id="1.20.58.80">
    <property type="entry name" value="Phosphotransferase system, lactose/cellobiose-type IIA subunit"/>
    <property type="match status" value="1"/>
</dbReference>
<evidence type="ECO:0000313" key="2">
    <source>
        <dbReference type="EMBL" id="KAF2862443.1"/>
    </source>
</evidence>
<dbReference type="PANTHER" id="PTHR40130:SF1">
    <property type="entry name" value="SPINDLE POLE BODY-ASSOCIATED PROTEIN CUT12 DOMAIN-CONTAINING PROTEIN"/>
    <property type="match status" value="1"/>
</dbReference>
<feature type="region of interest" description="Disordered" evidence="1">
    <location>
        <begin position="71"/>
        <end position="164"/>
    </location>
</feature>
<dbReference type="AlphaFoldDB" id="A0A6A7C4Y6"/>
<feature type="compositionally biased region" description="Polar residues" evidence="1">
    <location>
        <begin position="128"/>
        <end position="151"/>
    </location>
</feature>
<reference evidence="2" key="1">
    <citation type="journal article" date="2020" name="Stud. Mycol.">
        <title>101 Dothideomycetes genomes: a test case for predicting lifestyles and emergence of pathogens.</title>
        <authorList>
            <person name="Haridas S."/>
            <person name="Albert R."/>
            <person name="Binder M."/>
            <person name="Bloem J."/>
            <person name="Labutti K."/>
            <person name="Salamov A."/>
            <person name="Andreopoulos B."/>
            <person name="Baker S."/>
            <person name="Barry K."/>
            <person name="Bills G."/>
            <person name="Bluhm B."/>
            <person name="Cannon C."/>
            <person name="Castanera R."/>
            <person name="Culley D."/>
            <person name="Daum C."/>
            <person name="Ezra D."/>
            <person name="Gonzalez J."/>
            <person name="Henrissat B."/>
            <person name="Kuo A."/>
            <person name="Liang C."/>
            <person name="Lipzen A."/>
            <person name="Lutzoni F."/>
            <person name="Magnuson J."/>
            <person name="Mondo S."/>
            <person name="Nolan M."/>
            <person name="Ohm R."/>
            <person name="Pangilinan J."/>
            <person name="Park H.-J."/>
            <person name="Ramirez L."/>
            <person name="Alfaro M."/>
            <person name="Sun H."/>
            <person name="Tritt A."/>
            <person name="Yoshinaga Y."/>
            <person name="Zwiers L.-H."/>
            <person name="Turgeon B."/>
            <person name="Goodwin S."/>
            <person name="Spatafora J."/>
            <person name="Crous P."/>
            <person name="Grigoriev I."/>
        </authorList>
    </citation>
    <scope>NUCLEOTIDE SEQUENCE</scope>
    <source>
        <strain evidence="2">CBS 480.64</strain>
    </source>
</reference>
<gene>
    <name evidence="2" type="ORF">K470DRAFT_256076</name>
</gene>
<evidence type="ECO:0000256" key="1">
    <source>
        <dbReference type="SAM" id="MobiDB-lite"/>
    </source>
</evidence>
<feature type="region of interest" description="Disordered" evidence="1">
    <location>
        <begin position="343"/>
        <end position="362"/>
    </location>
</feature>
<dbReference type="PANTHER" id="PTHR40130">
    <property type="entry name" value="EXPRESSED PROTEIN"/>
    <property type="match status" value="1"/>
</dbReference>
<protein>
    <submittedName>
        <fullName evidence="2">Uncharacterized protein</fullName>
    </submittedName>
</protein>
<proteinExistence type="predicted"/>
<feature type="compositionally biased region" description="Polar residues" evidence="1">
    <location>
        <begin position="85"/>
        <end position="106"/>
    </location>
</feature>